<dbReference type="Pfam" id="PF00542">
    <property type="entry name" value="Ribosomal_L12"/>
    <property type="match status" value="1"/>
</dbReference>
<accession>A0ABP8DR00</accession>
<dbReference type="InterPro" id="IPR013823">
    <property type="entry name" value="Ribosomal_bL12_C"/>
</dbReference>
<dbReference type="Gene3D" id="3.30.1390.10">
    <property type="match status" value="1"/>
</dbReference>
<dbReference type="SUPFAM" id="SSF54736">
    <property type="entry name" value="ClpS-like"/>
    <property type="match status" value="1"/>
</dbReference>
<gene>
    <name evidence="2" type="ORF">GCM10022255_097450</name>
</gene>
<feature type="domain" description="Large ribosomal subunit protein bL12 C-terminal" evidence="1">
    <location>
        <begin position="51"/>
        <end position="79"/>
    </location>
</feature>
<evidence type="ECO:0000259" key="1">
    <source>
        <dbReference type="Pfam" id="PF00542"/>
    </source>
</evidence>
<evidence type="ECO:0000313" key="2">
    <source>
        <dbReference type="EMBL" id="GAA4262084.1"/>
    </source>
</evidence>
<organism evidence="2 3">
    <name type="scientific">Dactylosporangium darangshiense</name>
    <dbReference type="NCBI Taxonomy" id="579108"/>
    <lineage>
        <taxon>Bacteria</taxon>
        <taxon>Bacillati</taxon>
        <taxon>Actinomycetota</taxon>
        <taxon>Actinomycetes</taxon>
        <taxon>Micromonosporales</taxon>
        <taxon>Micromonosporaceae</taxon>
        <taxon>Dactylosporangium</taxon>
    </lineage>
</organism>
<comment type="caution">
    <text evidence="2">The sequence shown here is derived from an EMBL/GenBank/DDBJ whole genome shotgun (WGS) entry which is preliminary data.</text>
</comment>
<keyword evidence="3" id="KW-1185">Reference proteome</keyword>
<name>A0ABP8DR00_9ACTN</name>
<sequence>MTAMEWFSPSPDRYAARLAAIERKLDLIMAHLGIEEPEPTLPPQAVQELVAGRKIAAIKAYRQATGVGLREAKDAVEAYERRGR</sequence>
<dbReference type="Proteomes" id="UP001500620">
    <property type="component" value="Unassembled WGS sequence"/>
</dbReference>
<evidence type="ECO:0000313" key="3">
    <source>
        <dbReference type="Proteomes" id="UP001500620"/>
    </source>
</evidence>
<dbReference type="EMBL" id="BAABAT010000049">
    <property type="protein sequence ID" value="GAA4262084.1"/>
    <property type="molecule type" value="Genomic_DNA"/>
</dbReference>
<dbReference type="InterPro" id="IPR014719">
    <property type="entry name" value="Ribosomal_bL12_C/ClpS-like"/>
</dbReference>
<protein>
    <recommendedName>
        <fullName evidence="1">Large ribosomal subunit protein bL12 C-terminal domain-containing protein</fullName>
    </recommendedName>
</protein>
<reference evidence="3" key="1">
    <citation type="journal article" date="2019" name="Int. J. Syst. Evol. Microbiol.">
        <title>The Global Catalogue of Microorganisms (GCM) 10K type strain sequencing project: providing services to taxonomists for standard genome sequencing and annotation.</title>
        <authorList>
            <consortium name="The Broad Institute Genomics Platform"/>
            <consortium name="The Broad Institute Genome Sequencing Center for Infectious Disease"/>
            <person name="Wu L."/>
            <person name="Ma J."/>
        </authorList>
    </citation>
    <scope>NUCLEOTIDE SEQUENCE [LARGE SCALE GENOMIC DNA]</scope>
    <source>
        <strain evidence="3">JCM 17441</strain>
    </source>
</reference>
<proteinExistence type="predicted"/>